<dbReference type="InterPro" id="IPR050707">
    <property type="entry name" value="HTH_MetabolicPath_Reg"/>
</dbReference>
<accession>A0A1I0XXQ4</accession>
<dbReference type="SMART" id="SM00346">
    <property type="entry name" value="HTH_ICLR"/>
    <property type="match status" value="1"/>
</dbReference>
<evidence type="ECO:0000256" key="1">
    <source>
        <dbReference type="ARBA" id="ARBA00023015"/>
    </source>
</evidence>
<evidence type="ECO:0000256" key="2">
    <source>
        <dbReference type="ARBA" id="ARBA00023125"/>
    </source>
</evidence>
<dbReference type="InterPro" id="IPR029016">
    <property type="entry name" value="GAF-like_dom_sf"/>
</dbReference>
<dbReference type="PROSITE" id="PS51077">
    <property type="entry name" value="HTH_ICLR"/>
    <property type="match status" value="1"/>
</dbReference>
<feature type="domain" description="IclR-ED" evidence="6">
    <location>
        <begin position="90"/>
        <end position="273"/>
    </location>
</feature>
<organism evidence="7 8">
    <name type="scientific">Poseidonocella pacifica</name>
    <dbReference type="NCBI Taxonomy" id="871651"/>
    <lineage>
        <taxon>Bacteria</taxon>
        <taxon>Pseudomonadati</taxon>
        <taxon>Pseudomonadota</taxon>
        <taxon>Alphaproteobacteria</taxon>
        <taxon>Rhodobacterales</taxon>
        <taxon>Roseobacteraceae</taxon>
        <taxon>Poseidonocella</taxon>
    </lineage>
</organism>
<keyword evidence="2" id="KW-0238">DNA-binding</keyword>
<dbReference type="Pfam" id="PF01614">
    <property type="entry name" value="IclR_C"/>
    <property type="match status" value="1"/>
</dbReference>
<evidence type="ECO:0000313" key="8">
    <source>
        <dbReference type="Proteomes" id="UP000198796"/>
    </source>
</evidence>
<feature type="domain" description="HTH iclR-type" evidence="5">
    <location>
        <begin position="28"/>
        <end position="89"/>
    </location>
</feature>
<dbReference type="EMBL" id="FOJU01000004">
    <property type="protein sequence ID" value="SFB05206.1"/>
    <property type="molecule type" value="Genomic_DNA"/>
</dbReference>
<dbReference type="InterPro" id="IPR036390">
    <property type="entry name" value="WH_DNA-bd_sf"/>
</dbReference>
<keyword evidence="8" id="KW-1185">Reference proteome</keyword>
<sequence length="281" mass="30353">MSTTLDDRKGERRGRGRPRGPAAATGSIQALDRALSVLQSLAAQGRVKLTDLALEVGIPTATAYRILTTLHSRGFVDFEEATQSWKVGLEAYRTGSAYLVQTQLVDAARPAMRDLMEESGETANLAIPDGGEVVFIGQVETRNPIRAFFQPGTRTKMHASGTGKAILAAMSEAQVVQILTRQGLPQFTETTLVTKDALFADLHLTRERGWSFDRDERHVGMSCIGAPIFNNRGDVRAGISISGPSARFDDGNIPLLGRRVRTAADWITQITGGTPPEIPAP</sequence>
<dbReference type="SUPFAM" id="SSF46785">
    <property type="entry name" value="Winged helix' DNA-binding domain"/>
    <property type="match status" value="1"/>
</dbReference>
<dbReference type="PANTHER" id="PTHR30136">
    <property type="entry name" value="HELIX-TURN-HELIX TRANSCRIPTIONAL REGULATOR, ICLR FAMILY"/>
    <property type="match status" value="1"/>
</dbReference>
<keyword evidence="3" id="KW-0804">Transcription</keyword>
<dbReference type="RefSeq" id="WP_092065522.1">
    <property type="nucleotide sequence ID" value="NZ_FOJU01000004.1"/>
</dbReference>
<dbReference type="GO" id="GO:0003677">
    <property type="term" value="F:DNA binding"/>
    <property type="evidence" value="ECO:0007669"/>
    <property type="project" value="UniProtKB-KW"/>
</dbReference>
<dbReference type="Pfam" id="PF09339">
    <property type="entry name" value="HTH_IclR"/>
    <property type="match status" value="1"/>
</dbReference>
<dbReference type="InterPro" id="IPR005471">
    <property type="entry name" value="Tscrpt_reg_IclR_N"/>
</dbReference>
<dbReference type="Gene3D" id="1.10.10.10">
    <property type="entry name" value="Winged helix-like DNA-binding domain superfamily/Winged helix DNA-binding domain"/>
    <property type="match status" value="1"/>
</dbReference>
<dbReference type="PROSITE" id="PS51078">
    <property type="entry name" value="ICLR_ED"/>
    <property type="match status" value="1"/>
</dbReference>
<dbReference type="OrthoDB" id="9807558at2"/>
<reference evidence="7 8" key="1">
    <citation type="submission" date="2016-10" db="EMBL/GenBank/DDBJ databases">
        <authorList>
            <person name="de Groot N.N."/>
        </authorList>
    </citation>
    <scope>NUCLEOTIDE SEQUENCE [LARGE SCALE GENOMIC DNA]</scope>
    <source>
        <strain evidence="7 8">DSM 29316</strain>
    </source>
</reference>
<evidence type="ECO:0000313" key="7">
    <source>
        <dbReference type="EMBL" id="SFB05206.1"/>
    </source>
</evidence>
<evidence type="ECO:0000259" key="5">
    <source>
        <dbReference type="PROSITE" id="PS51077"/>
    </source>
</evidence>
<gene>
    <name evidence="7" type="ORF">SAMN05421688_2575</name>
</gene>
<dbReference type="GO" id="GO:0045892">
    <property type="term" value="P:negative regulation of DNA-templated transcription"/>
    <property type="evidence" value="ECO:0007669"/>
    <property type="project" value="TreeGrafter"/>
</dbReference>
<dbReference type="InterPro" id="IPR036388">
    <property type="entry name" value="WH-like_DNA-bd_sf"/>
</dbReference>
<feature type="region of interest" description="Disordered" evidence="4">
    <location>
        <begin position="1"/>
        <end position="25"/>
    </location>
</feature>
<dbReference type="GO" id="GO:0003700">
    <property type="term" value="F:DNA-binding transcription factor activity"/>
    <property type="evidence" value="ECO:0007669"/>
    <property type="project" value="TreeGrafter"/>
</dbReference>
<proteinExistence type="predicted"/>
<dbReference type="Proteomes" id="UP000198796">
    <property type="component" value="Unassembled WGS sequence"/>
</dbReference>
<keyword evidence="1" id="KW-0805">Transcription regulation</keyword>
<dbReference type="SUPFAM" id="SSF55781">
    <property type="entry name" value="GAF domain-like"/>
    <property type="match status" value="1"/>
</dbReference>
<dbReference type="STRING" id="871651.SAMN05421688_2575"/>
<evidence type="ECO:0000256" key="4">
    <source>
        <dbReference type="SAM" id="MobiDB-lite"/>
    </source>
</evidence>
<feature type="compositionally biased region" description="Basic and acidic residues" evidence="4">
    <location>
        <begin position="1"/>
        <end position="10"/>
    </location>
</feature>
<protein>
    <submittedName>
        <fullName evidence="7">Transcriptional regulator, IclR family</fullName>
    </submittedName>
</protein>
<dbReference type="AlphaFoldDB" id="A0A1I0XXQ4"/>
<dbReference type="PANTHER" id="PTHR30136:SF24">
    <property type="entry name" value="HTH-TYPE TRANSCRIPTIONAL REPRESSOR ALLR"/>
    <property type="match status" value="1"/>
</dbReference>
<evidence type="ECO:0000259" key="6">
    <source>
        <dbReference type="PROSITE" id="PS51078"/>
    </source>
</evidence>
<evidence type="ECO:0000256" key="3">
    <source>
        <dbReference type="ARBA" id="ARBA00023163"/>
    </source>
</evidence>
<name>A0A1I0XXQ4_9RHOB</name>
<dbReference type="InterPro" id="IPR014757">
    <property type="entry name" value="Tscrpt_reg_IclR_C"/>
</dbReference>
<dbReference type="Gene3D" id="3.30.450.40">
    <property type="match status" value="1"/>
</dbReference>